<dbReference type="InterPro" id="IPR036397">
    <property type="entry name" value="RNaseH_sf"/>
</dbReference>
<proteinExistence type="predicted"/>
<dbReference type="GO" id="GO:0015074">
    <property type="term" value="P:DNA integration"/>
    <property type="evidence" value="ECO:0007669"/>
    <property type="project" value="InterPro"/>
</dbReference>
<dbReference type="GO" id="GO:0046872">
    <property type="term" value="F:metal ion binding"/>
    <property type="evidence" value="ECO:0007669"/>
    <property type="project" value="UniProtKB-KW"/>
</dbReference>
<organism evidence="4">
    <name type="scientific">Sesamum latifolium</name>
    <dbReference type="NCBI Taxonomy" id="2727402"/>
    <lineage>
        <taxon>Eukaryota</taxon>
        <taxon>Viridiplantae</taxon>
        <taxon>Streptophyta</taxon>
        <taxon>Embryophyta</taxon>
        <taxon>Tracheophyta</taxon>
        <taxon>Spermatophyta</taxon>
        <taxon>Magnoliopsida</taxon>
        <taxon>eudicotyledons</taxon>
        <taxon>Gunneridae</taxon>
        <taxon>Pentapetalae</taxon>
        <taxon>asterids</taxon>
        <taxon>lamiids</taxon>
        <taxon>Lamiales</taxon>
        <taxon>Pedaliaceae</taxon>
        <taxon>Sesamum</taxon>
    </lineage>
</organism>
<dbReference type="InterPro" id="IPR057670">
    <property type="entry name" value="SH3_retrovirus"/>
</dbReference>
<gene>
    <name evidence="4" type="ORF">Slati_2860800</name>
</gene>
<reference evidence="4" key="2">
    <citation type="journal article" date="2024" name="Plant">
        <title>Genomic evolution and insights into agronomic trait innovations of Sesamum species.</title>
        <authorList>
            <person name="Miao H."/>
            <person name="Wang L."/>
            <person name="Qu L."/>
            <person name="Liu H."/>
            <person name="Sun Y."/>
            <person name="Le M."/>
            <person name="Wang Q."/>
            <person name="Wei S."/>
            <person name="Zheng Y."/>
            <person name="Lin W."/>
            <person name="Duan Y."/>
            <person name="Cao H."/>
            <person name="Xiong S."/>
            <person name="Wang X."/>
            <person name="Wei L."/>
            <person name="Li C."/>
            <person name="Ma Q."/>
            <person name="Ju M."/>
            <person name="Zhao R."/>
            <person name="Li G."/>
            <person name="Mu C."/>
            <person name="Tian Q."/>
            <person name="Mei H."/>
            <person name="Zhang T."/>
            <person name="Gao T."/>
            <person name="Zhang H."/>
        </authorList>
    </citation>
    <scope>NUCLEOTIDE SEQUENCE</scope>
    <source>
        <strain evidence="4">KEN1</strain>
    </source>
</reference>
<dbReference type="Pfam" id="PF07727">
    <property type="entry name" value="RVT_2"/>
    <property type="match status" value="2"/>
</dbReference>
<keyword evidence="2" id="KW-0378">Hydrolase</keyword>
<dbReference type="InterPro" id="IPR043502">
    <property type="entry name" value="DNA/RNA_pol_sf"/>
</dbReference>
<protein>
    <submittedName>
        <fullName evidence="4">Retrovirus-related Pol polyprotein from transposon TNT 1-94</fullName>
    </submittedName>
</protein>
<evidence type="ECO:0000313" key="4">
    <source>
        <dbReference type="EMBL" id="KAL0426860.1"/>
    </source>
</evidence>
<comment type="caution">
    <text evidence="4">The sequence shown here is derived from an EMBL/GenBank/DDBJ whole genome shotgun (WGS) entry which is preliminary data.</text>
</comment>
<dbReference type="InterPro" id="IPR013103">
    <property type="entry name" value="RVT_2"/>
</dbReference>
<dbReference type="SUPFAM" id="SSF53098">
    <property type="entry name" value="Ribonuclease H-like"/>
    <property type="match status" value="1"/>
</dbReference>
<dbReference type="Pfam" id="PF25597">
    <property type="entry name" value="SH3_retrovirus"/>
    <property type="match status" value="1"/>
</dbReference>
<dbReference type="PROSITE" id="PS50994">
    <property type="entry name" value="INTEGRASE"/>
    <property type="match status" value="1"/>
</dbReference>
<feature type="domain" description="Integrase catalytic" evidence="3">
    <location>
        <begin position="1"/>
        <end position="131"/>
    </location>
</feature>
<dbReference type="Gene3D" id="3.30.420.10">
    <property type="entry name" value="Ribonuclease H-like superfamily/Ribonuclease H"/>
    <property type="match status" value="1"/>
</dbReference>
<dbReference type="EMBL" id="JACGWN010000010">
    <property type="protein sequence ID" value="KAL0426860.1"/>
    <property type="molecule type" value="Genomic_DNA"/>
</dbReference>
<accession>A0AAW2VD44</accession>
<dbReference type="CDD" id="cd09272">
    <property type="entry name" value="RNase_HI_RT_Ty1"/>
    <property type="match status" value="1"/>
</dbReference>
<dbReference type="PANTHER" id="PTHR42648:SF28">
    <property type="entry name" value="TRANSPOSON-ENCODED PROTEIN WITH RIBONUCLEASE H-LIKE AND RETROVIRUS ZINC FINGER-LIKE DOMAINS"/>
    <property type="match status" value="1"/>
</dbReference>
<evidence type="ECO:0000256" key="1">
    <source>
        <dbReference type="ARBA" id="ARBA00022723"/>
    </source>
</evidence>
<dbReference type="InterPro" id="IPR001584">
    <property type="entry name" value="Integrase_cat-core"/>
</dbReference>
<sequence length="653" mass="73720">MVLKVASSIFKSKVLAKFKLWKAEVDNQTGRKIKYLRSDNDTEYTYSQFQKFGEEHGIKRHFSVRKTPQQNGVAERMNRSLTKRARCLRLNAGLPKSFWAEAVSMACYLINRSPRASLGGKVAEEVWIGNPVNFDHLRTFGCLAYVHVPSDERSKLDPKSKQCIFLGYKKGVKGYKFWDPVARKMVVSRDAVFDEQFMLQQHQDKMPKDSSSSDTLQMELEPHLVAPENPGGLHPSFDDPVPVEIGGSSLPTSGGSTTNELGDEPTTFHGVITSQKKKEWMGAMVEEIESLQKNCTWELVQLPEGKKVIECKWVYKKKPPVSEKKGEKFKAQLVAKRYSQQKGIDYDEIFSPVVRHTSIRTVLALVANWDMHLEQMDVKIMFLHGDLEEQIYMEQPDGFTQPGHEHLIGYKRCEYDCCVYVKSLDDGSFIVLLYVDDMLIAAKNMHDVLALKALLSQEFDMKDLGAAMKILGMEIHRDRGSRKLWLSQRGYVEKVLDRFGMSKAKPVSTPLANHFKLSSEQCHKIDREIEDMANVPYASAVHCLMYAMVCTRPDLAHAISQVCKYMSKPVSRYNPLVAGYVDSDYAGDLDDRRSITGYVFTLGGGPICWKSTVQSIVALSTTEAEYMAVAEVAKEALWLNGLAKELGVEQGGV</sequence>
<reference evidence="4" key="1">
    <citation type="submission" date="2020-06" db="EMBL/GenBank/DDBJ databases">
        <authorList>
            <person name="Li T."/>
            <person name="Hu X."/>
            <person name="Zhang T."/>
            <person name="Song X."/>
            <person name="Zhang H."/>
            <person name="Dai N."/>
            <person name="Sheng W."/>
            <person name="Hou X."/>
            <person name="Wei L."/>
        </authorList>
    </citation>
    <scope>NUCLEOTIDE SEQUENCE</scope>
    <source>
        <strain evidence="4">KEN1</strain>
        <tissue evidence="4">Leaf</tissue>
    </source>
</reference>
<dbReference type="AlphaFoldDB" id="A0AAW2VD44"/>
<dbReference type="GO" id="GO:0003676">
    <property type="term" value="F:nucleic acid binding"/>
    <property type="evidence" value="ECO:0007669"/>
    <property type="project" value="InterPro"/>
</dbReference>
<dbReference type="GO" id="GO:0016787">
    <property type="term" value="F:hydrolase activity"/>
    <property type="evidence" value="ECO:0007669"/>
    <property type="project" value="UniProtKB-KW"/>
</dbReference>
<dbReference type="SUPFAM" id="SSF56672">
    <property type="entry name" value="DNA/RNA polymerases"/>
    <property type="match status" value="1"/>
</dbReference>
<dbReference type="InterPro" id="IPR039537">
    <property type="entry name" value="Retrotran_Ty1/copia-like"/>
</dbReference>
<keyword evidence="1" id="KW-0479">Metal-binding</keyword>
<dbReference type="PANTHER" id="PTHR42648">
    <property type="entry name" value="TRANSPOSASE, PUTATIVE-RELATED"/>
    <property type="match status" value="1"/>
</dbReference>
<evidence type="ECO:0000259" key="3">
    <source>
        <dbReference type="PROSITE" id="PS50994"/>
    </source>
</evidence>
<dbReference type="InterPro" id="IPR012337">
    <property type="entry name" value="RNaseH-like_sf"/>
</dbReference>
<evidence type="ECO:0000256" key="2">
    <source>
        <dbReference type="ARBA" id="ARBA00022801"/>
    </source>
</evidence>
<name>A0AAW2VD44_9LAMI</name>